<dbReference type="EMBL" id="JAHLDV010000061">
    <property type="protein sequence ID" value="MBU3161382.1"/>
    <property type="molecule type" value="Genomic_DNA"/>
</dbReference>
<comment type="caution">
    <text evidence="2">The sequence shown here is derived from an EMBL/GenBank/DDBJ whole genome shotgun (WGS) entry which is preliminary data.</text>
</comment>
<sequence length="134" mass="15777">MYKNRQIKWMLGILVMIMLILSFEFIVVKNKFIKYKDNKVINSVIVNKKKNIEKFGYSDILECLNKNKDFTVESFNMVEEEKCSVEINYKGDLNLLYSSLVKLNKSKNLLNINKIIINKDTKITNIGINFKKNK</sequence>
<gene>
    <name evidence="2" type="ORF">KPL37_16865</name>
</gene>
<keyword evidence="3" id="KW-1185">Reference proteome</keyword>
<feature type="transmembrane region" description="Helical" evidence="1">
    <location>
        <begin position="6"/>
        <end position="28"/>
    </location>
</feature>
<evidence type="ECO:0000313" key="3">
    <source>
        <dbReference type="Proteomes" id="UP000776252"/>
    </source>
</evidence>
<accession>A0ABS6BXP5</accession>
<keyword evidence="1" id="KW-0812">Transmembrane</keyword>
<proteinExistence type="predicted"/>
<dbReference type="Proteomes" id="UP000776252">
    <property type="component" value="Unassembled WGS sequence"/>
</dbReference>
<dbReference type="RefSeq" id="WP_216151195.1">
    <property type="nucleotide sequence ID" value="NZ_JAHLDV010000061.1"/>
</dbReference>
<organism evidence="2 3">
    <name type="scientific">Clostridium frigoris</name>
    <dbReference type="NCBI Taxonomy" id="205327"/>
    <lineage>
        <taxon>Bacteria</taxon>
        <taxon>Bacillati</taxon>
        <taxon>Bacillota</taxon>
        <taxon>Clostridia</taxon>
        <taxon>Eubacteriales</taxon>
        <taxon>Clostridiaceae</taxon>
        <taxon>Clostridium</taxon>
    </lineage>
</organism>
<evidence type="ECO:0000256" key="1">
    <source>
        <dbReference type="SAM" id="Phobius"/>
    </source>
</evidence>
<reference evidence="2 3" key="1">
    <citation type="submission" date="2021-06" db="EMBL/GenBank/DDBJ databases">
        <title>Clostridia strains as spoilage organisms.</title>
        <authorList>
            <person name="Wambui J."/>
            <person name="Stephan R."/>
            <person name="Stevens M.J.A."/>
        </authorList>
    </citation>
    <scope>NUCLEOTIDE SEQUENCE [LARGE SCALE GENOMIC DNA]</scope>
    <source>
        <strain evidence="2 3">DSM 14204</strain>
    </source>
</reference>
<keyword evidence="1" id="KW-0472">Membrane</keyword>
<name>A0ABS6BXP5_9CLOT</name>
<keyword evidence="1" id="KW-1133">Transmembrane helix</keyword>
<evidence type="ECO:0000313" key="2">
    <source>
        <dbReference type="EMBL" id="MBU3161382.1"/>
    </source>
</evidence>
<protein>
    <submittedName>
        <fullName evidence="2">Uncharacterized protein</fullName>
    </submittedName>
</protein>